<reference evidence="2 3" key="1">
    <citation type="submission" date="2020-08" db="EMBL/GenBank/DDBJ databases">
        <authorList>
            <person name="Koutsovoulos G."/>
            <person name="Danchin GJ E."/>
        </authorList>
    </citation>
    <scope>NUCLEOTIDE SEQUENCE [LARGE SCALE GENOMIC DNA]</scope>
</reference>
<dbReference type="EMBL" id="CAJEWN010000487">
    <property type="protein sequence ID" value="CAD2184009.1"/>
    <property type="molecule type" value="Genomic_DNA"/>
</dbReference>
<evidence type="ECO:0000313" key="3">
    <source>
        <dbReference type="Proteomes" id="UP000580250"/>
    </source>
</evidence>
<sequence length="373" mass="43646">MLPRFYRNQREKKNSKGKEASSSSAPVFANFLPKCGFSLLELTFLTEILREIEFNTIFTNNSIELRDIIHHHGQLVFSRVYHLQVNSDQVIPNFYTKLNTILRFYYNILHAKQQASVEIIPNSTKNMFIIWHLFGIARNLIRSFLLDYSQNKAMYDGIFSQRQKLISVISYIRAFDYLELKAKNWMGFLRGEEVLYGENITFSHDLLPYTRPQMLMSLQEAEQQGNIIILYPVEYIHDINVDIFLSTNFLIDLEHSHNPKLKKNECISINIVLGEPRQNMDGTIQENIGFYNLYDTPDIAASKQKIDILIGEHLIELFFGNMEYLPENSIDLPNRFNFVTKIRNECLNVVFQHMTSRGKRRIGDLDLDRPAED</sequence>
<name>A0A6V7WAA6_MELEN</name>
<accession>A0A6V7WAA6</accession>
<proteinExistence type="predicted"/>
<evidence type="ECO:0000256" key="1">
    <source>
        <dbReference type="SAM" id="MobiDB-lite"/>
    </source>
</evidence>
<evidence type="ECO:0000313" key="2">
    <source>
        <dbReference type="EMBL" id="CAD2184009.1"/>
    </source>
</evidence>
<gene>
    <name evidence="2" type="ORF">MENT_LOCUS36337</name>
</gene>
<dbReference type="AlphaFoldDB" id="A0A6V7WAA6"/>
<feature type="region of interest" description="Disordered" evidence="1">
    <location>
        <begin position="1"/>
        <end position="22"/>
    </location>
</feature>
<comment type="caution">
    <text evidence="2">The sequence shown here is derived from an EMBL/GenBank/DDBJ whole genome shotgun (WGS) entry which is preliminary data.</text>
</comment>
<feature type="compositionally biased region" description="Basic and acidic residues" evidence="1">
    <location>
        <begin position="8"/>
        <end position="19"/>
    </location>
</feature>
<protein>
    <submittedName>
        <fullName evidence="2">Uncharacterized protein</fullName>
    </submittedName>
</protein>
<dbReference type="Proteomes" id="UP000580250">
    <property type="component" value="Unassembled WGS sequence"/>
</dbReference>
<organism evidence="2 3">
    <name type="scientific">Meloidogyne enterolobii</name>
    <name type="common">Root-knot nematode worm</name>
    <name type="synonym">Meloidogyne mayaguensis</name>
    <dbReference type="NCBI Taxonomy" id="390850"/>
    <lineage>
        <taxon>Eukaryota</taxon>
        <taxon>Metazoa</taxon>
        <taxon>Ecdysozoa</taxon>
        <taxon>Nematoda</taxon>
        <taxon>Chromadorea</taxon>
        <taxon>Rhabditida</taxon>
        <taxon>Tylenchina</taxon>
        <taxon>Tylenchomorpha</taxon>
        <taxon>Tylenchoidea</taxon>
        <taxon>Meloidogynidae</taxon>
        <taxon>Meloidogyninae</taxon>
        <taxon>Meloidogyne</taxon>
    </lineage>
</organism>